<dbReference type="GO" id="GO:0004386">
    <property type="term" value="F:helicase activity"/>
    <property type="evidence" value="ECO:0007669"/>
    <property type="project" value="UniProtKB-KW"/>
</dbReference>
<keyword evidence="6" id="KW-0238">DNA-binding</keyword>
<keyword evidence="5" id="KW-0067">ATP-binding</keyword>
<comment type="caution">
    <text evidence="12">The sequence shown here is derived from an EMBL/GenBank/DDBJ whole genome shotgun (WGS) entry which is preliminary data.</text>
</comment>
<evidence type="ECO:0000256" key="5">
    <source>
        <dbReference type="ARBA" id="ARBA00022840"/>
    </source>
</evidence>
<evidence type="ECO:0000256" key="4">
    <source>
        <dbReference type="ARBA" id="ARBA00022806"/>
    </source>
</evidence>
<dbReference type="GO" id="GO:0006281">
    <property type="term" value="P:DNA repair"/>
    <property type="evidence" value="ECO:0007669"/>
    <property type="project" value="UniProtKB-KW"/>
</dbReference>
<dbReference type="Pfam" id="PF00271">
    <property type="entry name" value="Helicase_C"/>
    <property type="match status" value="1"/>
</dbReference>
<organism evidence="12 13">
    <name type="scientific">Neorhodopirellula pilleata</name>
    <dbReference type="NCBI Taxonomy" id="2714738"/>
    <lineage>
        <taxon>Bacteria</taxon>
        <taxon>Pseudomonadati</taxon>
        <taxon>Planctomycetota</taxon>
        <taxon>Planctomycetia</taxon>
        <taxon>Pirellulales</taxon>
        <taxon>Pirellulaceae</taxon>
        <taxon>Neorhodopirellula</taxon>
    </lineage>
</organism>
<dbReference type="PANTHER" id="PTHR47962:SF3">
    <property type="entry name" value="LARGE ATP-DEPENDENT HELICASE-RELATED PROTEIN"/>
    <property type="match status" value="1"/>
</dbReference>
<dbReference type="AlphaFoldDB" id="A0A5C6ARL1"/>
<dbReference type="InterPro" id="IPR045628">
    <property type="entry name" value="Lhr_WH_dom"/>
</dbReference>
<dbReference type="GO" id="GO:0003677">
    <property type="term" value="F:DNA binding"/>
    <property type="evidence" value="ECO:0007669"/>
    <property type="project" value="UniProtKB-KW"/>
</dbReference>
<dbReference type="OrthoDB" id="9774462at2"/>
<keyword evidence="8" id="KW-0413">Isomerase</keyword>
<keyword evidence="13" id="KW-1185">Reference proteome</keyword>
<evidence type="ECO:0000256" key="3">
    <source>
        <dbReference type="ARBA" id="ARBA00022801"/>
    </source>
</evidence>
<evidence type="ECO:0000313" key="13">
    <source>
        <dbReference type="Proteomes" id="UP000316213"/>
    </source>
</evidence>
<dbReference type="PANTHER" id="PTHR47962">
    <property type="entry name" value="ATP-DEPENDENT HELICASE LHR-RELATED-RELATED"/>
    <property type="match status" value="1"/>
</dbReference>
<name>A0A5C6ARL1_9BACT</name>
<evidence type="ECO:0000256" key="6">
    <source>
        <dbReference type="ARBA" id="ARBA00023125"/>
    </source>
</evidence>
<dbReference type="PROSITE" id="PS51194">
    <property type="entry name" value="HELICASE_CTER"/>
    <property type="match status" value="1"/>
</dbReference>
<sequence>MKTQLVNQYFDSIGWKPFRFQRSAWRAYLDGCSGMVHSATGTGKTLAVWMGPILKWLKENPDRSRWNPKRPPPLRVLWITPLRALAGDTEKSLRMPIEGLQLPWRLESRTGDSKASLKAKQLKSLPTAMVTTPESLSLMLTHEKLLESLAGVEAVIIDEWHELLGTKRGIQTELVLARLRRLSPNLRTWGVSATLGNLSQACDSLTGIGGSDKVKVIEGVKKKRLKIGSLIPKRMDRFPWSGHIGTRMVPQVAELVEQVQSTLIFANTRSQTEIWYQHLLKERPDWAGKIAIHHGSLDTSVRSWVENGLRNGSLRAVVCTSSLDLGVDFTAVDLVIQIGSPKGAARLLQRAGRSGHQPGAVSRLDFVPTNAIELIELAAAQDSIKVGNLEARPLLTSPLDVLAQHVVTVAIGGGFRSDELLSEVRSAYAYQTLSDQEWQWVLDFVVRGGASLTAYPEFHRVEVDDGRYQVTQRRTITAHRMNIGTIVSDAAMKVKYQKGSTLGTAEESFLSKLKPSDKFLFAGKLVSLVRIQDNVAYVKRATGKPDTVPRWMGGRMPLSSELSAALRNKVGEAADKKFVGREMKSLEGLFDIQQRWSTVPRPDELLIEAIKTRDGHQLFFFPMDGRLVHEGLAALIAYRISQTKKTTFTMACNDHGFVLQSPHEVDISAAIASGVLSSTNLMKDILSSMNATEMAKRQFRQIARVAGLIQQGFPGMRNTASHIQASSNLFFDVFTQYDSENLLLTQARREVLDLQLEAGRMMAAMDRIAGSRIVIERPDKITPFAFPLLVDKLRERVSSESLADRIARMQAELEKAADAKQAV</sequence>
<evidence type="ECO:0000256" key="1">
    <source>
        <dbReference type="ARBA" id="ARBA00022741"/>
    </source>
</evidence>
<dbReference type="InterPro" id="IPR011545">
    <property type="entry name" value="DEAD/DEAH_box_helicase_dom"/>
</dbReference>
<feature type="domain" description="Helicase C-terminal" evidence="11">
    <location>
        <begin position="251"/>
        <end position="402"/>
    </location>
</feature>
<evidence type="ECO:0000259" key="10">
    <source>
        <dbReference type="PROSITE" id="PS51192"/>
    </source>
</evidence>
<dbReference type="EMBL" id="SJPM01000002">
    <property type="protein sequence ID" value="TWU01716.1"/>
    <property type="molecule type" value="Genomic_DNA"/>
</dbReference>
<evidence type="ECO:0000313" key="12">
    <source>
        <dbReference type="EMBL" id="TWU01716.1"/>
    </source>
</evidence>
<dbReference type="InterPro" id="IPR014001">
    <property type="entry name" value="Helicase_ATP-bd"/>
</dbReference>
<keyword evidence="3" id="KW-0378">Hydrolase</keyword>
<evidence type="ECO:0000256" key="8">
    <source>
        <dbReference type="ARBA" id="ARBA00023235"/>
    </source>
</evidence>
<keyword evidence="4 12" id="KW-0347">Helicase</keyword>
<dbReference type="SUPFAM" id="SSF52540">
    <property type="entry name" value="P-loop containing nucleoside triphosphate hydrolases"/>
    <property type="match status" value="1"/>
</dbReference>
<accession>A0A5C6ARL1</accession>
<reference evidence="12 13" key="1">
    <citation type="submission" date="2019-02" db="EMBL/GenBank/DDBJ databases">
        <title>Deep-cultivation of Planctomycetes and their phenomic and genomic characterization uncovers novel biology.</title>
        <authorList>
            <person name="Wiegand S."/>
            <person name="Jogler M."/>
            <person name="Boedeker C."/>
            <person name="Pinto D."/>
            <person name="Vollmers J."/>
            <person name="Rivas-Marin E."/>
            <person name="Kohn T."/>
            <person name="Peeters S.H."/>
            <person name="Heuer A."/>
            <person name="Rast P."/>
            <person name="Oberbeckmann S."/>
            <person name="Bunk B."/>
            <person name="Jeske O."/>
            <person name="Meyerdierks A."/>
            <person name="Storesund J.E."/>
            <person name="Kallscheuer N."/>
            <person name="Luecker S."/>
            <person name="Lage O.M."/>
            <person name="Pohl T."/>
            <person name="Merkel B.J."/>
            <person name="Hornburger P."/>
            <person name="Mueller R.-W."/>
            <person name="Bruemmer F."/>
            <person name="Labrenz M."/>
            <person name="Spormann A.M."/>
            <person name="Op Den Camp H."/>
            <person name="Overmann J."/>
            <person name="Amann R."/>
            <person name="Jetten M.S.M."/>
            <person name="Mascher T."/>
            <person name="Medema M.H."/>
            <person name="Devos D.P."/>
            <person name="Kaster A.-K."/>
            <person name="Ovreas L."/>
            <person name="Rohde M."/>
            <person name="Galperin M.Y."/>
            <person name="Jogler C."/>
        </authorList>
    </citation>
    <scope>NUCLEOTIDE SEQUENCE [LARGE SCALE GENOMIC DNA]</scope>
    <source>
        <strain evidence="12 13">Pla100</strain>
    </source>
</reference>
<dbReference type="NCBIfam" id="TIGR04121">
    <property type="entry name" value="DEXH_lig_assoc"/>
    <property type="match status" value="1"/>
</dbReference>
<protein>
    <submittedName>
        <fullName evidence="12">Putative ATP-dependent helicase Lhr</fullName>
    </submittedName>
</protein>
<dbReference type="InterPro" id="IPR017170">
    <property type="entry name" value="Lhr-like"/>
</dbReference>
<dbReference type="InterPro" id="IPR027417">
    <property type="entry name" value="P-loop_NTPase"/>
</dbReference>
<dbReference type="SMART" id="SM00487">
    <property type="entry name" value="DEXDc"/>
    <property type="match status" value="1"/>
</dbReference>
<dbReference type="Pfam" id="PF00270">
    <property type="entry name" value="DEAD"/>
    <property type="match status" value="1"/>
</dbReference>
<dbReference type="InterPro" id="IPR013701">
    <property type="entry name" value="Lhr-like_DEAD/DEAH_assoc"/>
</dbReference>
<keyword evidence="7" id="KW-0234">DNA repair</keyword>
<keyword evidence="2" id="KW-0227">DNA damage</keyword>
<keyword evidence="1" id="KW-0547">Nucleotide-binding</keyword>
<gene>
    <name evidence="12" type="ORF">Pla100_14510</name>
</gene>
<feature type="domain" description="Helicase ATP-binding" evidence="10">
    <location>
        <begin position="25"/>
        <end position="197"/>
    </location>
</feature>
<dbReference type="InterPro" id="IPR001650">
    <property type="entry name" value="Helicase_C-like"/>
</dbReference>
<evidence type="ECO:0000256" key="2">
    <source>
        <dbReference type="ARBA" id="ARBA00022763"/>
    </source>
</evidence>
<proteinExistence type="inferred from homology"/>
<evidence type="ECO:0000256" key="7">
    <source>
        <dbReference type="ARBA" id="ARBA00023204"/>
    </source>
</evidence>
<dbReference type="Pfam" id="PF08494">
    <property type="entry name" value="DEAD_assoc"/>
    <property type="match status" value="1"/>
</dbReference>
<dbReference type="InterPro" id="IPR026362">
    <property type="entry name" value="DEXH_lig_assoc"/>
</dbReference>
<dbReference type="CDD" id="cd18796">
    <property type="entry name" value="SF2_C_LHR"/>
    <property type="match status" value="1"/>
</dbReference>
<dbReference type="RefSeq" id="WP_146576957.1">
    <property type="nucleotide sequence ID" value="NZ_SJPM01000002.1"/>
</dbReference>
<comment type="similarity">
    <text evidence="9">Belongs to the Lhr helicase family. Lhr-Core subfamily.</text>
</comment>
<dbReference type="PIRSF" id="PIRSF037307">
    <property type="entry name" value="Lhr-like_helic_prd"/>
    <property type="match status" value="1"/>
</dbReference>
<evidence type="ECO:0000256" key="9">
    <source>
        <dbReference type="ARBA" id="ARBA00093467"/>
    </source>
</evidence>
<dbReference type="SMART" id="SM00490">
    <property type="entry name" value="HELICc"/>
    <property type="match status" value="1"/>
</dbReference>
<dbReference type="Gene3D" id="3.40.50.300">
    <property type="entry name" value="P-loop containing nucleotide triphosphate hydrolases"/>
    <property type="match status" value="2"/>
</dbReference>
<dbReference type="GO" id="GO:0016887">
    <property type="term" value="F:ATP hydrolysis activity"/>
    <property type="evidence" value="ECO:0007669"/>
    <property type="project" value="TreeGrafter"/>
</dbReference>
<dbReference type="GO" id="GO:0005524">
    <property type="term" value="F:ATP binding"/>
    <property type="evidence" value="ECO:0007669"/>
    <property type="project" value="UniProtKB-KW"/>
</dbReference>
<dbReference type="Pfam" id="PF19306">
    <property type="entry name" value="WHD_Lhr"/>
    <property type="match status" value="1"/>
</dbReference>
<dbReference type="PROSITE" id="PS51192">
    <property type="entry name" value="HELICASE_ATP_BIND_1"/>
    <property type="match status" value="1"/>
</dbReference>
<dbReference type="Proteomes" id="UP000316213">
    <property type="component" value="Unassembled WGS sequence"/>
</dbReference>
<evidence type="ECO:0000259" key="11">
    <source>
        <dbReference type="PROSITE" id="PS51194"/>
    </source>
</evidence>
<dbReference type="InterPro" id="IPR052511">
    <property type="entry name" value="ATP-dep_Helicase"/>
</dbReference>